<proteinExistence type="predicted"/>
<comment type="caution">
    <text evidence="1">The sequence shown here is derived from an EMBL/GenBank/DDBJ whole genome shotgun (WGS) entry which is preliminary data.</text>
</comment>
<evidence type="ECO:0000313" key="2">
    <source>
        <dbReference type="Proteomes" id="UP000585474"/>
    </source>
</evidence>
<reference evidence="1 2" key="1">
    <citation type="submission" date="2019-07" db="EMBL/GenBank/DDBJ databases">
        <title>De Novo Assembly of kiwifruit Actinidia rufa.</title>
        <authorList>
            <person name="Sugita-Konishi S."/>
            <person name="Sato K."/>
            <person name="Mori E."/>
            <person name="Abe Y."/>
            <person name="Kisaki G."/>
            <person name="Hamano K."/>
            <person name="Suezawa K."/>
            <person name="Otani M."/>
            <person name="Fukuda T."/>
            <person name="Manabe T."/>
            <person name="Gomi K."/>
            <person name="Tabuchi M."/>
            <person name="Akimitsu K."/>
            <person name="Kataoka I."/>
        </authorList>
    </citation>
    <scope>NUCLEOTIDE SEQUENCE [LARGE SCALE GENOMIC DNA]</scope>
    <source>
        <strain evidence="2">cv. Fuchu</strain>
    </source>
</reference>
<evidence type="ECO:0000313" key="1">
    <source>
        <dbReference type="EMBL" id="GFY88499.1"/>
    </source>
</evidence>
<gene>
    <name evidence="1" type="ORF">Acr_06g0004390</name>
</gene>
<accession>A0A7J0ER93</accession>
<keyword evidence="2" id="KW-1185">Reference proteome</keyword>
<sequence length="99" mass="10685">MCSLFNQGECIEARGASESVDPVKRLVALGETGTQDNEDADIFLSDNADEDIDVLLINEANDDFDDNGYEDPNIGEALHDNPHIPFFTNLVGANDVVSG</sequence>
<protein>
    <submittedName>
        <fullName evidence="1">Uncharacterized protein</fullName>
    </submittedName>
</protein>
<dbReference type="Proteomes" id="UP000585474">
    <property type="component" value="Unassembled WGS sequence"/>
</dbReference>
<organism evidence="1 2">
    <name type="scientific">Actinidia rufa</name>
    <dbReference type="NCBI Taxonomy" id="165716"/>
    <lineage>
        <taxon>Eukaryota</taxon>
        <taxon>Viridiplantae</taxon>
        <taxon>Streptophyta</taxon>
        <taxon>Embryophyta</taxon>
        <taxon>Tracheophyta</taxon>
        <taxon>Spermatophyta</taxon>
        <taxon>Magnoliopsida</taxon>
        <taxon>eudicotyledons</taxon>
        <taxon>Gunneridae</taxon>
        <taxon>Pentapetalae</taxon>
        <taxon>asterids</taxon>
        <taxon>Ericales</taxon>
        <taxon>Actinidiaceae</taxon>
        <taxon>Actinidia</taxon>
    </lineage>
</organism>
<dbReference type="EMBL" id="BJWL01000006">
    <property type="protein sequence ID" value="GFY88499.1"/>
    <property type="molecule type" value="Genomic_DNA"/>
</dbReference>
<dbReference type="AlphaFoldDB" id="A0A7J0ER93"/>
<name>A0A7J0ER93_9ERIC</name>